<dbReference type="Pfam" id="PF14022">
    <property type="entry name" value="DUF4238"/>
    <property type="match status" value="2"/>
</dbReference>
<protein>
    <recommendedName>
        <fullName evidence="3">DUF4238 domain-containing protein</fullName>
    </recommendedName>
</protein>
<organism evidence="1 2">
    <name type="scientific">Acinetobacter bouvetii DSM 14964 = CIP 107468</name>
    <dbReference type="NCBI Taxonomy" id="1120925"/>
    <lineage>
        <taxon>Bacteria</taxon>
        <taxon>Pseudomonadati</taxon>
        <taxon>Pseudomonadota</taxon>
        <taxon>Gammaproteobacteria</taxon>
        <taxon>Moraxellales</taxon>
        <taxon>Moraxellaceae</taxon>
        <taxon>Acinetobacter</taxon>
    </lineage>
</organism>
<dbReference type="PATRIC" id="fig|1120925.3.peg.1925"/>
<evidence type="ECO:0000313" key="1">
    <source>
        <dbReference type="EMBL" id="ENV82437.1"/>
    </source>
</evidence>
<evidence type="ECO:0000313" key="2">
    <source>
        <dbReference type="Proteomes" id="UP000018460"/>
    </source>
</evidence>
<dbReference type="eggNOG" id="ENOG5030YBD">
    <property type="taxonomic scope" value="Bacteria"/>
</dbReference>
<dbReference type="InterPro" id="IPR025332">
    <property type="entry name" value="DUF4238"/>
</dbReference>
<dbReference type="Proteomes" id="UP000018460">
    <property type="component" value="Unassembled WGS sequence"/>
</dbReference>
<comment type="caution">
    <text evidence="1">The sequence shown here is derived from an EMBL/GenBank/DDBJ whole genome shotgun (WGS) entry which is preliminary data.</text>
</comment>
<gene>
    <name evidence="1" type="ORF">F941_01820</name>
</gene>
<dbReference type="AlphaFoldDB" id="N9C9B5"/>
<keyword evidence="2" id="KW-1185">Reference proteome</keyword>
<proteinExistence type="predicted"/>
<reference evidence="1 2" key="1">
    <citation type="submission" date="2013-02" db="EMBL/GenBank/DDBJ databases">
        <title>The Genome Sequence of Acinetobacter bouvetii CIP 107468.</title>
        <authorList>
            <consortium name="The Broad Institute Genome Sequencing Platform"/>
            <consortium name="The Broad Institute Genome Sequencing Center for Infectious Disease"/>
            <person name="Cerqueira G."/>
            <person name="Feldgarden M."/>
            <person name="Courvalin P."/>
            <person name="Perichon B."/>
            <person name="Grillot-Courvalin C."/>
            <person name="Clermont D."/>
            <person name="Rocha E."/>
            <person name="Yoon E.-J."/>
            <person name="Nemec A."/>
            <person name="Walker B."/>
            <person name="Young S.K."/>
            <person name="Zeng Q."/>
            <person name="Gargeya S."/>
            <person name="Fitzgerald M."/>
            <person name="Haas B."/>
            <person name="Abouelleil A."/>
            <person name="Alvarado L."/>
            <person name="Arachchi H.M."/>
            <person name="Berlin A.M."/>
            <person name="Chapman S.B."/>
            <person name="Dewar J."/>
            <person name="Goldberg J."/>
            <person name="Griggs A."/>
            <person name="Gujja S."/>
            <person name="Hansen M."/>
            <person name="Howarth C."/>
            <person name="Imamovic A."/>
            <person name="Larimer J."/>
            <person name="McCowan C."/>
            <person name="Murphy C."/>
            <person name="Neiman D."/>
            <person name="Pearson M."/>
            <person name="Priest M."/>
            <person name="Roberts A."/>
            <person name="Saif S."/>
            <person name="Shea T."/>
            <person name="Sisk P."/>
            <person name="Sykes S."/>
            <person name="Wortman J."/>
            <person name="Nusbaum C."/>
            <person name="Birren B."/>
        </authorList>
    </citation>
    <scope>NUCLEOTIDE SEQUENCE [LARGE SCALE GENOMIC DNA]</scope>
    <source>
        <strain evidence="1 2">CIP 107468</strain>
    </source>
</reference>
<evidence type="ECO:0008006" key="3">
    <source>
        <dbReference type="Google" id="ProtNLM"/>
    </source>
</evidence>
<dbReference type="EMBL" id="APQD01000013">
    <property type="protein sequence ID" value="ENV82437.1"/>
    <property type="molecule type" value="Genomic_DNA"/>
</dbReference>
<name>N9C9B5_9GAMM</name>
<accession>N9C9B5</accession>
<sequence>MYKILCITLNKIYMPKTNQWEFTPKQLQIKRENHYVWANYLKNWSTNNSDVWYTTKKLKIACDSVKAIAKEKDLYKAKHLSNEHLQFILQLSAQSPIELQNLHRSFLNSFLLLQRMEKLYLSLNGIDEPDKKVIAHIEAFRSNTLENIHTAIEKNVYTILEELQKQNLKILDELENMINFMSFFGHQIARTAPFRNKILATQTNSTMQTICKESWWCISYIFGMNIGKSFFETRKVDKHCLLINNSDEDFITSDHPIINVHSKINENDLSAPSSEEADYFYPISPRLAYMINKSDLFPNGVNHVSIDFVKDMNKKLAFYADQYIIATTENQLKSYKGFVGQRLKVVKEINSK</sequence>